<dbReference type="Gene3D" id="1.10.260.40">
    <property type="entry name" value="lambda repressor-like DNA-binding domains"/>
    <property type="match status" value="1"/>
</dbReference>
<dbReference type="CDD" id="cd01544">
    <property type="entry name" value="PBP1_GalR"/>
    <property type="match status" value="1"/>
</dbReference>
<proteinExistence type="predicted"/>
<evidence type="ECO:0000256" key="3">
    <source>
        <dbReference type="ARBA" id="ARBA00023163"/>
    </source>
</evidence>
<dbReference type="InterPro" id="IPR000843">
    <property type="entry name" value="HTH_LacI"/>
</dbReference>
<dbReference type="InterPro" id="IPR046335">
    <property type="entry name" value="LacI/GalR-like_sensor"/>
</dbReference>
<name>A0A1M6QBD1_PARC5</name>
<dbReference type="RefSeq" id="WP_073150567.1">
    <property type="nucleotide sequence ID" value="NZ_FRAG01000032.1"/>
</dbReference>
<dbReference type="Proteomes" id="UP000184465">
    <property type="component" value="Unassembled WGS sequence"/>
</dbReference>
<evidence type="ECO:0000256" key="1">
    <source>
        <dbReference type="ARBA" id="ARBA00023015"/>
    </source>
</evidence>
<dbReference type="SMART" id="SM00354">
    <property type="entry name" value="HTH_LACI"/>
    <property type="match status" value="1"/>
</dbReference>
<dbReference type="GO" id="GO:0003700">
    <property type="term" value="F:DNA-binding transcription factor activity"/>
    <property type="evidence" value="ECO:0007669"/>
    <property type="project" value="TreeGrafter"/>
</dbReference>
<dbReference type="PRINTS" id="PR00036">
    <property type="entry name" value="HTHLACI"/>
</dbReference>
<keyword evidence="2" id="KW-0238">DNA-binding</keyword>
<dbReference type="InterPro" id="IPR028082">
    <property type="entry name" value="Peripla_BP_I"/>
</dbReference>
<organism evidence="5 6">
    <name type="scientific">Paramaledivibacter caminithermalis (strain DSM 15212 / CIP 107654 / DViRD3)</name>
    <name type="common">Clostridium caminithermale</name>
    <dbReference type="NCBI Taxonomy" id="1121301"/>
    <lineage>
        <taxon>Bacteria</taxon>
        <taxon>Bacillati</taxon>
        <taxon>Bacillota</taxon>
        <taxon>Clostridia</taxon>
        <taxon>Peptostreptococcales</taxon>
        <taxon>Caminicellaceae</taxon>
        <taxon>Paramaledivibacter</taxon>
    </lineage>
</organism>
<dbReference type="AlphaFoldDB" id="A0A1M6QBD1"/>
<dbReference type="GO" id="GO:0000976">
    <property type="term" value="F:transcription cis-regulatory region binding"/>
    <property type="evidence" value="ECO:0007669"/>
    <property type="project" value="TreeGrafter"/>
</dbReference>
<sequence length="345" mass="39232">MVTIKDIAEMAGVSIATVSRTLNQDKTLSISDETRQRILEIAEELQYKTRKERNKYKRQAVKQKHDIGLLLLYSQREELNDPYYLSIRHSIKEEGIQCGFNIIEMFYNSEIKKNIKKYSLNGLIVVGSQGQYEKTNCHELLTDIEHVVFVDFDPEVESADSVMMDFKKSVKEAIYYLIDLGHEKIGFIGGKEIRITELEHSSSAKIEDIRELVYYEILRKENKLCPEYVIVEGEYSCEQGYESMKKLIEQGDMPSAVFIASDTMAIGALKALSEKKIKVPGDVAIVSCNDIATAEFVVPALTTIRANTELMGIMAVRTMKERIAYDRGVGIQVFIPTKLIIRQSS</sequence>
<dbReference type="SUPFAM" id="SSF47413">
    <property type="entry name" value="lambda repressor-like DNA-binding domains"/>
    <property type="match status" value="1"/>
</dbReference>
<keyword evidence="1" id="KW-0805">Transcription regulation</keyword>
<keyword evidence="6" id="KW-1185">Reference proteome</keyword>
<dbReference type="PROSITE" id="PS50932">
    <property type="entry name" value="HTH_LACI_2"/>
    <property type="match status" value="1"/>
</dbReference>
<dbReference type="SUPFAM" id="SSF53822">
    <property type="entry name" value="Periplasmic binding protein-like I"/>
    <property type="match status" value="1"/>
</dbReference>
<feature type="domain" description="HTH lacI-type" evidence="4">
    <location>
        <begin position="2"/>
        <end position="62"/>
    </location>
</feature>
<dbReference type="STRING" id="1121301.SAMN02745912_02516"/>
<dbReference type="Pfam" id="PF00356">
    <property type="entry name" value="LacI"/>
    <property type="match status" value="1"/>
</dbReference>
<dbReference type="EMBL" id="FRAG01000032">
    <property type="protein sequence ID" value="SHK17579.1"/>
    <property type="molecule type" value="Genomic_DNA"/>
</dbReference>
<evidence type="ECO:0000256" key="2">
    <source>
        <dbReference type="ARBA" id="ARBA00023125"/>
    </source>
</evidence>
<dbReference type="CDD" id="cd01392">
    <property type="entry name" value="HTH_LacI"/>
    <property type="match status" value="1"/>
</dbReference>
<keyword evidence="3" id="KW-0804">Transcription</keyword>
<reference evidence="5 6" key="1">
    <citation type="submission" date="2016-11" db="EMBL/GenBank/DDBJ databases">
        <authorList>
            <person name="Jaros S."/>
            <person name="Januszkiewicz K."/>
            <person name="Wedrychowicz H."/>
        </authorList>
    </citation>
    <scope>NUCLEOTIDE SEQUENCE [LARGE SCALE GENOMIC DNA]</scope>
    <source>
        <strain evidence="5 6">DSM 15212</strain>
    </source>
</reference>
<dbReference type="OrthoDB" id="43195at2"/>
<dbReference type="Pfam" id="PF13377">
    <property type="entry name" value="Peripla_BP_3"/>
    <property type="match status" value="1"/>
</dbReference>
<evidence type="ECO:0000313" key="5">
    <source>
        <dbReference type="EMBL" id="SHK17579.1"/>
    </source>
</evidence>
<evidence type="ECO:0000313" key="6">
    <source>
        <dbReference type="Proteomes" id="UP000184465"/>
    </source>
</evidence>
<protein>
    <submittedName>
        <fullName evidence="5">Transcriptional regulator, LacI family</fullName>
    </submittedName>
</protein>
<dbReference type="Gene3D" id="3.40.50.2300">
    <property type="match status" value="2"/>
</dbReference>
<dbReference type="InterPro" id="IPR010982">
    <property type="entry name" value="Lambda_DNA-bd_dom_sf"/>
</dbReference>
<evidence type="ECO:0000259" key="4">
    <source>
        <dbReference type="PROSITE" id="PS50932"/>
    </source>
</evidence>
<dbReference type="PANTHER" id="PTHR30146:SF149">
    <property type="entry name" value="HTH-TYPE TRANSCRIPTIONAL REGULATOR EBGR"/>
    <property type="match status" value="1"/>
</dbReference>
<accession>A0A1M6QBD1</accession>
<gene>
    <name evidence="5" type="ORF">SAMN02745912_02516</name>
</gene>
<dbReference type="PANTHER" id="PTHR30146">
    <property type="entry name" value="LACI-RELATED TRANSCRIPTIONAL REPRESSOR"/>
    <property type="match status" value="1"/>
</dbReference>